<protein>
    <submittedName>
        <fullName evidence="1">Uncharacterized protein</fullName>
    </submittedName>
</protein>
<dbReference type="AlphaFoldDB" id="A0A3M7Q0E2"/>
<organism evidence="1 2">
    <name type="scientific">Brachionus plicatilis</name>
    <name type="common">Marine rotifer</name>
    <name type="synonym">Brachionus muelleri</name>
    <dbReference type="NCBI Taxonomy" id="10195"/>
    <lineage>
        <taxon>Eukaryota</taxon>
        <taxon>Metazoa</taxon>
        <taxon>Spiralia</taxon>
        <taxon>Gnathifera</taxon>
        <taxon>Rotifera</taxon>
        <taxon>Eurotatoria</taxon>
        <taxon>Monogononta</taxon>
        <taxon>Pseudotrocha</taxon>
        <taxon>Ploima</taxon>
        <taxon>Brachionidae</taxon>
        <taxon>Brachionus</taxon>
    </lineage>
</organism>
<sequence>MSEHQHLNKAIQKNEPSIADLNVPQLEQRQANKTFFASLLLFLKLINKKKIYVIIKNHMGDDKKT</sequence>
<dbReference type="EMBL" id="REGN01007911">
    <property type="protein sequence ID" value="RNA04927.1"/>
    <property type="molecule type" value="Genomic_DNA"/>
</dbReference>
<proteinExistence type="predicted"/>
<name>A0A3M7Q0E2_BRAPC</name>
<evidence type="ECO:0000313" key="2">
    <source>
        <dbReference type="Proteomes" id="UP000276133"/>
    </source>
</evidence>
<gene>
    <name evidence="1" type="ORF">BpHYR1_049682</name>
</gene>
<dbReference type="Proteomes" id="UP000276133">
    <property type="component" value="Unassembled WGS sequence"/>
</dbReference>
<keyword evidence="2" id="KW-1185">Reference proteome</keyword>
<reference evidence="1 2" key="1">
    <citation type="journal article" date="2018" name="Sci. Rep.">
        <title>Genomic signatures of local adaptation to the degree of environmental predictability in rotifers.</title>
        <authorList>
            <person name="Franch-Gras L."/>
            <person name="Hahn C."/>
            <person name="Garcia-Roger E.M."/>
            <person name="Carmona M.J."/>
            <person name="Serra M."/>
            <person name="Gomez A."/>
        </authorList>
    </citation>
    <scope>NUCLEOTIDE SEQUENCE [LARGE SCALE GENOMIC DNA]</scope>
    <source>
        <strain evidence="1">HYR1</strain>
    </source>
</reference>
<accession>A0A3M7Q0E2</accession>
<comment type="caution">
    <text evidence="1">The sequence shown here is derived from an EMBL/GenBank/DDBJ whole genome shotgun (WGS) entry which is preliminary data.</text>
</comment>
<evidence type="ECO:0000313" key="1">
    <source>
        <dbReference type="EMBL" id="RNA04927.1"/>
    </source>
</evidence>